<dbReference type="EMBL" id="LIZY01000108">
    <property type="protein sequence ID" value="KPJ62652.1"/>
    <property type="molecule type" value="Genomic_DNA"/>
</dbReference>
<evidence type="ECO:0000313" key="4">
    <source>
        <dbReference type="EMBL" id="KPJ62652.1"/>
    </source>
</evidence>
<feature type="domain" description="Dihydroxy-acid/6-phosphogluconate dehydratase N-terminal" evidence="3">
    <location>
        <begin position="31"/>
        <end position="314"/>
    </location>
</feature>
<dbReference type="GO" id="GO:0005829">
    <property type="term" value="C:cytosol"/>
    <property type="evidence" value="ECO:0007669"/>
    <property type="project" value="TreeGrafter"/>
</dbReference>
<comment type="similarity">
    <text evidence="1">Belongs to the IlvD/Edd family.</text>
</comment>
<evidence type="ECO:0000313" key="5">
    <source>
        <dbReference type="Proteomes" id="UP000052020"/>
    </source>
</evidence>
<gene>
    <name evidence="4" type="ORF">AMK68_04665</name>
</gene>
<comment type="caution">
    <text evidence="4">The sequence shown here is derived from an EMBL/GenBank/DDBJ whole genome shotgun (WGS) entry which is preliminary data.</text>
</comment>
<dbReference type="PANTHER" id="PTHR43661">
    <property type="entry name" value="D-XYLONATE DEHYDRATASE"/>
    <property type="match status" value="1"/>
</dbReference>
<evidence type="ECO:0000256" key="2">
    <source>
        <dbReference type="ARBA" id="ARBA00023239"/>
    </source>
</evidence>
<accession>A0A0S7XLD6</accession>
<dbReference type="SUPFAM" id="SSF143975">
    <property type="entry name" value="IlvD/EDD N-terminal domain-like"/>
    <property type="match status" value="1"/>
</dbReference>
<feature type="non-terminal residue" evidence="4">
    <location>
        <position position="315"/>
    </location>
</feature>
<organism evidence="4 5">
    <name type="scientific">candidate division KD3-62 bacterium DG_56</name>
    <dbReference type="NCBI Taxonomy" id="1704032"/>
    <lineage>
        <taxon>Bacteria</taxon>
        <taxon>candidate division KD3-62</taxon>
    </lineage>
</organism>
<dbReference type="InterPro" id="IPR000581">
    <property type="entry name" value="ILV_EDD_N"/>
</dbReference>
<proteinExistence type="inferred from homology"/>
<dbReference type="InterPro" id="IPR020558">
    <property type="entry name" value="DiOHA_6PGluconate_deHydtase_CS"/>
</dbReference>
<dbReference type="InterPro" id="IPR037237">
    <property type="entry name" value="IlvD/EDD_N"/>
</dbReference>
<evidence type="ECO:0000259" key="3">
    <source>
        <dbReference type="Pfam" id="PF00920"/>
    </source>
</evidence>
<keyword evidence="2 4" id="KW-0456">Lyase</keyword>
<dbReference type="PROSITE" id="PS00886">
    <property type="entry name" value="ILVD_EDD_1"/>
    <property type="match status" value="1"/>
</dbReference>
<dbReference type="PANTHER" id="PTHR43661:SF3">
    <property type="entry name" value="D-XYLONATE DEHYDRATASE YAGF-RELATED"/>
    <property type="match status" value="1"/>
</dbReference>
<dbReference type="Proteomes" id="UP000052020">
    <property type="component" value="Unassembled WGS sequence"/>
</dbReference>
<dbReference type="GO" id="GO:0004160">
    <property type="term" value="F:dihydroxy-acid dehydratase activity"/>
    <property type="evidence" value="ECO:0007669"/>
    <property type="project" value="UniProtKB-EC"/>
</dbReference>
<reference evidence="4 5" key="1">
    <citation type="journal article" date="2015" name="Microbiome">
        <title>Genomic resolution of linkages in carbon, nitrogen, and sulfur cycling among widespread estuary sediment bacteria.</title>
        <authorList>
            <person name="Baker B.J."/>
            <person name="Lazar C.S."/>
            <person name="Teske A.P."/>
            <person name="Dick G.J."/>
        </authorList>
    </citation>
    <scope>NUCLEOTIDE SEQUENCE [LARGE SCALE GENOMIC DNA]</scope>
    <source>
        <strain evidence="4">DG_56</strain>
    </source>
</reference>
<name>A0A0S7XLD6_9BACT</name>
<dbReference type="AlphaFoldDB" id="A0A0S7XLD6"/>
<dbReference type="EC" id="4.2.1.9" evidence="4"/>
<dbReference type="Pfam" id="PF00920">
    <property type="entry name" value="ILVD_EDD_N"/>
    <property type="match status" value="1"/>
</dbReference>
<protein>
    <submittedName>
        <fullName evidence="4">Dihydroxy-acid dehydratase</fullName>
        <ecNumber evidence="4">4.2.1.9</ecNumber>
    </submittedName>
</protein>
<evidence type="ECO:0000256" key="1">
    <source>
        <dbReference type="ARBA" id="ARBA00006486"/>
    </source>
</evidence>
<sequence length="315" mass="33593">MRSDEVKQGLERAPHRSLLFACGVAERMMDRPFIGIASSFTDIVPGHVGMRELERAIEHGVFAGGGQAFVFGLPAICDGIAMGHKGMHYSLALRELIADSIESVAAAHALDGLVLLTNCDKITPGMLMAAVRLNIPAIVVTAGPMAPGYYRKQRLSYGETYMAAARVKRGEMTQTELRGWELGACPGEGSCQGLYTANTMACLTETMGMSLPGSGAALAGTAAKRRIAHDSGERLLALVHDNICPRDIVTAAAVRNAIRVDQALGGSSNTVLPLLAIAREAGLEMSLDWFDALGRATPHIAELLPWGRNHMEDLD</sequence>